<protein>
    <submittedName>
        <fullName evidence="2">Adenine deaminase</fullName>
    </submittedName>
</protein>
<feature type="domain" description="Adenine deaminase C-terminal" evidence="1">
    <location>
        <begin position="2"/>
        <end position="97"/>
    </location>
</feature>
<dbReference type="RefSeq" id="WP_240191810.1">
    <property type="nucleotide sequence ID" value="NZ_JACHEO010000030.1"/>
</dbReference>
<evidence type="ECO:0000313" key="2">
    <source>
        <dbReference type="EMBL" id="MBB5349609.1"/>
    </source>
</evidence>
<comment type="caution">
    <text evidence="2">The sequence shown here is derived from an EMBL/GenBank/DDBJ whole genome shotgun (WGS) entry which is preliminary data.</text>
</comment>
<dbReference type="Proteomes" id="UP000539642">
    <property type="component" value="Unassembled WGS sequence"/>
</dbReference>
<name>A0A840V780_9BACT</name>
<organism evidence="2 3">
    <name type="scientific">Desulfoprunum benzoelyticum</name>
    <dbReference type="NCBI Taxonomy" id="1506996"/>
    <lineage>
        <taxon>Bacteria</taxon>
        <taxon>Pseudomonadati</taxon>
        <taxon>Thermodesulfobacteriota</taxon>
        <taxon>Desulfobulbia</taxon>
        <taxon>Desulfobulbales</taxon>
        <taxon>Desulfobulbaceae</taxon>
        <taxon>Desulfoprunum</taxon>
    </lineage>
</organism>
<dbReference type="Pfam" id="PF13382">
    <property type="entry name" value="Adenine_deam_C"/>
    <property type="match status" value="1"/>
</dbReference>
<accession>A0A840V780</accession>
<dbReference type="InterPro" id="IPR026912">
    <property type="entry name" value="Adenine_deam_C"/>
</dbReference>
<gene>
    <name evidence="2" type="ORF">HNQ81_003365</name>
</gene>
<dbReference type="AlphaFoldDB" id="A0A840V780"/>
<evidence type="ECO:0000313" key="3">
    <source>
        <dbReference type="Proteomes" id="UP000539642"/>
    </source>
</evidence>
<sequence length="106" mass="10883">MNDSDMIAAAQEVVRIGGGLAVACDGVVLASLPLPIAGLMSDAPAAEVQHGLQAVNDSLGRLGYRLSSPFASLSFLALPVIPALKLTDRGLVDVGRFEIVPLWSAG</sequence>
<evidence type="ECO:0000259" key="1">
    <source>
        <dbReference type="Pfam" id="PF13382"/>
    </source>
</evidence>
<reference evidence="2 3" key="1">
    <citation type="submission" date="2020-08" db="EMBL/GenBank/DDBJ databases">
        <title>Genomic Encyclopedia of Type Strains, Phase IV (KMG-IV): sequencing the most valuable type-strain genomes for metagenomic binning, comparative biology and taxonomic classification.</title>
        <authorList>
            <person name="Goeker M."/>
        </authorList>
    </citation>
    <scope>NUCLEOTIDE SEQUENCE [LARGE SCALE GENOMIC DNA]</scope>
    <source>
        <strain evidence="2 3">DSM 28570</strain>
    </source>
</reference>
<proteinExistence type="predicted"/>
<keyword evidence="3" id="KW-1185">Reference proteome</keyword>
<dbReference type="EMBL" id="JACHEO010000030">
    <property type="protein sequence ID" value="MBB5349609.1"/>
    <property type="molecule type" value="Genomic_DNA"/>
</dbReference>